<reference evidence="2 3" key="1">
    <citation type="submission" date="2024-04" db="EMBL/GenBank/DDBJ databases">
        <authorList>
            <person name="Rising A."/>
            <person name="Reimegard J."/>
            <person name="Sonavane S."/>
            <person name="Akerstrom W."/>
            <person name="Nylinder S."/>
            <person name="Hedman E."/>
            <person name="Kallberg Y."/>
        </authorList>
    </citation>
    <scope>NUCLEOTIDE SEQUENCE [LARGE SCALE GENOMIC DNA]</scope>
</reference>
<dbReference type="GO" id="GO:0000278">
    <property type="term" value="P:mitotic cell cycle"/>
    <property type="evidence" value="ECO:0007669"/>
    <property type="project" value="TreeGrafter"/>
</dbReference>
<dbReference type="PROSITE" id="PS00107">
    <property type="entry name" value="PROTEIN_KINASE_ATP"/>
    <property type="match status" value="1"/>
</dbReference>
<feature type="binding site" evidence="1">
    <location>
        <position position="258"/>
    </location>
    <ligand>
        <name>ATP</name>
        <dbReference type="ChEBI" id="CHEBI:30616"/>
    </ligand>
</feature>
<dbReference type="GO" id="GO:0005634">
    <property type="term" value="C:nucleus"/>
    <property type="evidence" value="ECO:0007669"/>
    <property type="project" value="TreeGrafter"/>
</dbReference>
<dbReference type="EMBL" id="CAXIEN010000464">
    <property type="protein sequence ID" value="CAL1298551.1"/>
    <property type="molecule type" value="Genomic_DNA"/>
</dbReference>
<keyword evidence="1" id="KW-0547">Nucleotide-binding</keyword>
<dbReference type="Gene3D" id="3.30.200.20">
    <property type="entry name" value="Phosphorylase Kinase, domain 1"/>
    <property type="match status" value="1"/>
</dbReference>
<proteinExistence type="predicted"/>
<dbReference type="GO" id="GO:0072354">
    <property type="term" value="F:histone H3T3 kinase activity"/>
    <property type="evidence" value="ECO:0007669"/>
    <property type="project" value="TreeGrafter"/>
</dbReference>
<dbReference type="InterPro" id="IPR017441">
    <property type="entry name" value="Protein_kinase_ATP_BS"/>
</dbReference>
<dbReference type="AlphaFoldDB" id="A0AAV2BRX1"/>
<evidence type="ECO:0008006" key="4">
    <source>
        <dbReference type="Google" id="ProtNLM"/>
    </source>
</evidence>
<evidence type="ECO:0000256" key="1">
    <source>
        <dbReference type="PROSITE-ProRule" id="PRU10141"/>
    </source>
</evidence>
<evidence type="ECO:0000313" key="3">
    <source>
        <dbReference type="Proteomes" id="UP001497382"/>
    </source>
</evidence>
<dbReference type="GO" id="GO:0005737">
    <property type="term" value="C:cytoplasm"/>
    <property type="evidence" value="ECO:0007669"/>
    <property type="project" value="TreeGrafter"/>
</dbReference>
<dbReference type="GO" id="GO:0005524">
    <property type="term" value="F:ATP binding"/>
    <property type="evidence" value="ECO:0007669"/>
    <property type="project" value="UniProtKB-UniRule"/>
</dbReference>
<keyword evidence="3" id="KW-1185">Reference proteome</keyword>
<accession>A0AAV2BRX1</accession>
<dbReference type="PANTHER" id="PTHR24419:SF18">
    <property type="entry name" value="SERINE_THREONINE-PROTEIN KINASE HASPIN"/>
    <property type="match status" value="1"/>
</dbReference>
<dbReference type="GO" id="GO:0035556">
    <property type="term" value="P:intracellular signal transduction"/>
    <property type="evidence" value="ECO:0007669"/>
    <property type="project" value="TreeGrafter"/>
</dbReference>
<evidence type="ECO:0000313" key="2">
    <source>
        <dbReference type="EMBL" id="CAL1298551.1"/>
    </source>
</evidence>
<sequence length="344" mass="37989">MSKNAAFSDFIEDNNLLSNKRSISSGIPVQSEVSSISKHPLNLNINSSKTVDGKSKTAKDISENVIVCKKPAVITCTDSVNSQVLQEVENAEIQLQNDEINSIILNLCESVSEKLNVNEIVAINTDENRSKNKSIETCQEVTKKSNKEISAARTNFSARMTVSEDNNNLKGNKSLSRNIDQLLEYASAKPFKKAGASTSSENGFDSTLSKLLEFCGQTRIIPFDELYNWSHTTVRKIGEGTYGEVFTLVQNKISSVIKVIPFSEESGGNDMQSIESVLSEVTVSNVHLVRGYYPDQMLVAWNKFSNAKITYNSRPVFTFDEIHLEIHSGPSPLKPSSGSLKVQY</sequence>
<organism evidence="2 3">
    <name type="scientific">Larinioides sclopetarius</name>
    <dbReference type="NCBI Taxonomy" id="280406"/>
    <lineage>
        <taxon>Eukaryota</taxon>
        <taxon>Metazoa</taxon>
        <taxon>Ecdysozoa</taxon>
        <taxon>Arthropoda</taxon>
        <taxon>Chelicerata</taxon>
        <taxon>Arachnida</taxon>
        <taxon>Araneae</taxon>
        <taxon>Araneomorphae</taxon>
        <taxon>Entelegynae</taxon>
        <taxon>Araneoidea</taxon>
        <taxon>Araneidae</taxon>
        <taxon>Larinioides</taxon>
    </lineage>
</organism>
<keyword evidence="1" id="KW-0067">ATP-binding</keyword>
<name>A0AAV2BRX1_9ARAC</name>
<dbReference type="Proteomes" id="UP001497382">
    <property type="component" value="Unassembled WGS sequence"/>
</dbReference>
<protein>
    <recommendedName>
        <fullName evidence="4">Protein kinase domain-containing protein</fullName>
    </recommendedName>
</protein>
<dbReference type="PANTHER" id="PTHR24419">
    <property type="entry name" value="INTERLEUKIN-1 RECEPTOR-ASSOCIATED KINASE"/>
    <property type="match status" value="1"/>
</dbReference>
<gene>
    <name evidence="2" type="ORF">LARSCL_LOCUS20889</name>
</gene>
<comment type="caution">
    <text evidence="2">The sequence shown here is derived from an EMBL/GenBank/DDBJ whole genome shotgun (WGS) entry which is preliminary data.</text>
</comment>